<reference evidence="3" key="1">
    <citation type="submission" date="2013-09" db="EMBL/GenBank/DDBJ databases">
        <title>Corchorus olitorius genome sequencing.</title>
        <authorList>
            <person name="Alam M."/>
            <person name="Haque M.S."/>
            <person name="Islam M.S."/>
            <person name="Emdad E.M."/>
            <person name="Islam M.M."/>
            <person name="Ahmed B."/>
            <person name="Halim A."/>
            <person name="Hossen Q.M.M."/>
            <person name="Hossain M.Z."/>
            <person name="Ahmed R."/>
            <person name="Khan M.M."/>
            <person name="Islam R."/>
            <person name="Rashid M.M."/>
            <person name="Khan S.A."/>
            <person name="Rahman M.S."/>
            <person name="Alam M."/>
            <person name="Yahiya A.S."/>
            <person name="Khan M.S."/>
            <person name="Azam M.S."/>
            <person name="Haque T."/>
            <person name="Lashkar M.Z.H."/>
            <person name="Akhand A.I."/>
            <person name="Morshed G."/>
            <person name="Roy S."/>
            <person name="Uddin K.S."/>
            <person name="Rabeya T."/>
            <person name="Hossain A.S."/>
            <person name="Chowdhury A."/>
            <person name="Snigdha A.R."/>
            <person name="Mortoza M.S."/>
            <person name="Matin S.A."/>
            <person name="Hoque S.M.E."/>
            <person name="Islam M.K."/>
            <person name="Roy D.K."/>
            <person name="Haider R."/>
            <person name="Moosa M.M."/>
            <person name="Elias S.M."/>
            <person name="Hasan A.M."/>
            <person name="Jahan S."/>
            <person name="Shafiuddin M."/>
            <person name="Mahmood N."/>
            <person name="Shommy N.S."/>
        </authorList>
    </citation>
    <scope>NUCLEOTIDE SEQUENCE [LARGE SCALE GENOMIC DNA]</scope>
    <source>
        <strain evidence="3">cv. O-4</strain>
    </source>
</reference>
<dbReference type="Proteomes" id="UP000187203">
    <property type="component" value="Unassembled WGS sequence"/>
</dbReference>
<feature type="region of interest" description="Disordered" evidence="1">
    <location>
        <begin position="1"/>
        <end position="24"/>
    </location>
</feature>
<comment type="caution">
    <text evidence="2">The sequence shown here is derived from an EMBL/GenBank/DDBJ whole genome shotgun (WGS) entry which is preliminary data.</text>
</comment>
<proteinExistence type="predicted"/>
<dbReference type="EMBL" id="AWUE01014102">
    <property type="protein sequence ID" value="OMP05124.1"/>
    <property type="molecule type" value="Genomic_DNA"/>
</dbReference>
<evidence type="ECO:0000256" key="1">
    <source>
        <dbReference type="SAM" id="MobiDB-lite"/>
    </source>
</evidence>
<feature type="region of interest" description="Disordered" evidence="1">
    <location>
        <begin position="29"/>
        <end position="48"/>
    </location>
</feature>
<accession>A0A1R3KDK7</accession>
<name>A0A1R3KDK7_9ROSI</name>
<keyword evidence="3" id="KW-1185">Reference proteome</keyword>
<feature type="compositionally biased region" description="Basic and acidic residues" evidence="1">
    <location>
        <begin position="38"/>
        <end position="48"/>
    </location>
</feature>
<feature type="compositionally biased region" description="Basic and acidic residues" evidence="1">
    <location>
        <begin position="10"/>
        <end position="24"/>
    </location>
</feature>
<dbReference type="AlphaFoldDB" id="A0A1R3KDK7"/>
<organism evidence="2 3">
    <name type="scientific">Corchorus olitorius</name>
    <dbReference type="NCBI Taxonomy" id="93759"/>
    <lineage>
        <taxon>Eukaryota</taxon>
        <taxon>Viridiplantae</taxon>
        <taxon>Streptophyta</taxon>
        <taxon>Embryophyta</taxon>
        <taxon>Tracheophyta</taxon>
        <taxon>Spermatophyta</taxon>
        <taxon>Magnoliopsida</taxon>
        <taxon>eudicotyledons</taxon>
        <taxon>Gunneridae</taxon>
        <taxon>Pentapetalae</taxon>
        <taxon>rosids</taxon>
        <taxon>malvids</taxon>
        <taxon>Malvales</taxon>
        <taxon>Malvaceae</taxon>
        <taxon>Grewioideae</taxon>
        <taxon>Apeibeae</taxon>
        <taxon>Corchorus</taxon>
    </lineage>
</organism>
<evidence type="ECO:0000313" key="3">
    <source>
        <dbReference type="Proteomes" id="UP000187203"/>
    </source>
</evidence>
<sequence>MSFLAKHSSARVEDDTTIIRREPSLREKMGPYFCENGGSDRDVANNGK</sequence>
<gene>
    <name evidence="2" type="ORF">COLO4_09029</name>
</gene>
<evidence type="ECO:0000313" key="2">
    <source>
        <dbReference type="EMBL" id="OMP05124.1"/>
    </source>
</evidence>
<protein>
    <submittedName>
        <fullName evidence="2">Uncharacterized protein</fullName>
    </submittedName>
</protein>